<evidence type="ECO:0000256" key="9">
    <source>
        <dbReference type="ARBA" id="ARBA00048128"/>
    </source>
</evidence>
<organism evidence="11 12">
    <name type="scientific">Noviherbaspirillum aridicola</name>
    <dbReference type="NCBI Taxonomy" id="2849687"/>
    <lineage>
        <taxon>Bacteria</taxon>
        <taxon>Pseudomonadati</taxon>
        <taxon>Pseudomonadota</taxon>
        <taxon>Betaproteobacteria</taxon>
        <taxon>Burkholderiales</taxon>
        <taxon>Oxalobacteraceae</taxon>
        <taxon>Noviherbaspirillum</taxon>
    </lineage>
</organism>
<dbReference type="Gene3D" id="3.90.550.10">
    <property type="entry name" value="Spore Coat Polysaccharide Biosynthesis Protein SpsA, Chain A"/>
    <property type="match status" value="1"/>
</dbReference>
<evidence type="ECO:0000256" key="5">
    <source>
        <dbReference type="ARBA" id="ARBA00022695"/>
    </source>
</evidence>
<name>A0ABQ4Q2T5_9BURK</name>
<protein>
    <recommendedName>
        <fullName evidence="3">UTP--glucose-1-phosphate uridylyltransferase</fullName>
        <ecNumber evidence="2">2.7.7.9</ecNumber>
    </recommendedName>
    <alternativeName>
        <fullName evidence="6">Alpha-D-glucosyl-1-phosphate uridylyltransferase</fullName>
    </alternativeName>
    <alternativeName>
        <fullName evidence="7">UDP-glucose pyrophosphorylase</fullName>
    </alternativeName>
    <alternativeName>
        <fullName evidence="8">Uridine diphosphoglucose pyrophosphorylase</fullName>
    </alternativeName>
</protein>
<proteinExistence type="inferred from homology"/>
<dbReference type="Pfam" id="PF00483">
    <property type="entry name" value="NTP_transferase"/>
    <property type="match status" value="1"/>
</dbReference>
<evidence type="ECO:0000256" key="3">
    <source>
        <dbReference type="ARBA" id="ARBA00019048"/>
    </source>
</evidence>
<evidence type="ECO:0000313" key="11">
    <source>
        <dbReference type="EMBL" id="GIZ51322.1"/>
    </source>
</evidence>
<evidence type="ECO:0000256" key="4">
    <source>
        <dbReference type="ARBA" id="ARBA00022679"/>
    </source>
</evidence>
<dbReference type="PANTHER" id="PTHR43197:SF1">
    <property type="entry name" value="UTP--GLUCOSE-1-PHOSPHATE URIDYLYLTRANSFERASE"/>
    <property type="match status" value="1"/>
</dbReference>
<evidence type="ECO:0000256" key="6">
    <source>
        <dbReference type="ARBA" id="ARBA00031455"/>
    </source>
</evidence>
<dbReference type="Proteomes" id="UP000887222">
    <property type="component" value="Unassembled WGS sequence"/>
</dbReference>
<keyword evidence="5" id="KW-0548">Nucleotidyltransferase</keyword>
<gene>
    <name evidence="11" type="ORF">NCCP691_13360</name>
</gene>
<keyword evidence="4" id="KW-0808">Transferase</keyword>
<comment type="caution">
    <text evidence="11">The sequence shown here is derived from an EMBL/GenBank/DDBJ whole genome shotgun (WGS) entry which is preliminary data.</text>
</comment>
<evidence type="ECO:0000256" key="1">
    <source>
        <dbReference type="ARBA" id="ARBA00006890"/>
    </source>
</evidence>
<accession>A0ABQ4Q2T5</accession>
<dbReference type="InterPro" id="IPR005771">
    <property type="entry name" value="GalU_uridylyltTrfase_bac/arc"/>
</dbReference>
<dbReference type="InterPro" id="IPR005835">
    <property type="entry name" value="NTP_transferase_dom"/>
</dbReference>
<keyword evidence="12" id="KW-1185">Reference proteome</keyword>
<dbReference type="InterPro" id="IPR029044">
    <property type="entry name" value="Nucleotide-diphossugar_trans"/>
</dbReference>
<comment type="similarity">
    <text evidence="1">Belongs to the UDPGP type 2 family.</text>
</comment>
<reference evidence="11 12" key="1">
    <citation type="journal article" date="2022" name="Int. J. Syst. Evol. Microbiol.">
        <title>Noviherbaspirillum aridicola sp. nov., isolated from an arid soil in Pakistan.</title>
        <authorList>
            <person name="Khan I.U."/>
            <person name="Saqib M."/>
            <person name="Amin A."/>
            <person name="Hussain F."/>
            <person name="Li L."/>
            <person name="Liu Y.H."/>
            <person name="Fang B.Z."/>
            <person name="Ahmed I."/>
            <person name="Li W.J."/>
        </authorList>
    </citation>
    <scope>NUCLEOTIDE SEQUENCE [LARGE SCALE GENOMIC DNA]</scope>
    <source>
        <strain evidence="11 12">NCCP-691</strain>
    </source>
</reference>
<evidence type="ECO:0000313" key="12">
    <source>
        <dbReference type="Proteomes" id="UP000887222"/>
    </source>
</evidence>
<evidence type="ECO:0000256" key="2">
    <source>
        <dbReference type="ARBA" id="ARBA00012415"/>
    </source>
</evidence>
<feature type="domain" description="Nucleotidyl transferase" evidence="10">
    <location>
        <begin position="5"/>
        <end position="111"/>
    </location>
</feature>
<dbReference type="EMBL" id="BPMK01000005">
    <property type="protein sequence ID" value="GIZ51322.1"/>
    <property type="molecule type" value="Genomic_DNA"/>
</dbReference>
<sequence>MLAVQEVSIEQTRQYGVVKGQAVSDSLLSIETIVEKPLPKDAPSNLAVTGRYILSPNIFACIRNQPRGAGGEIQLTDGIAGLLATEQALAYRYQGTRYDCGSKLGFLQANVVLGEAHQDAGEDFRGWLAEHLATRNRA</sequence>
<evidence type="ECO:0000259" key="10">
    <source>
        <dbReference type="Pfam" id="PF00483"/>
    </source>
</evidence>
<dbReference type="SUPFAM" id="SSF53448">
    <property type="entry name" value="Nucleotide-diphospho-sugar transferases"/>
    <property type="match status" value="1"/>
</dbReference>
<dbReference type="EC" id="2.7.7.9" evidence="2"/>
<dbReference type="PANTHER" id="PTHR43197">
    <property type="entry name" value="UTP--GLUCOSE-1-PHOSPHATE URIDYLYLTRANSFERASE"/>
    <property type="match status" value="1"/>
</dbReference>
<comment type="catalytic activity">
    <reaction evidence="9">
        <text>alpha-D-glucose 1-phosphate + UTP + H(+) = UDP-alpha-D-glucose + diphosphate</text>
        <dbReference type="Rhea" id="RHEA:19889"/>
        <dbReference type="ChEBI" id="CHEBI:15378"/>
        <dbReference type="ChEBI" id="CHEBI:33019"/>
        <dbReference type="ChEBI" id="CHEBI:46398"/>
        <dbReference type="ChEBI" id="CHEBI:58601"/>
        <dbReference type="ChEBI" id="CHEBI:58885"/>
        <dbReference type="EC" id="2.7.7.9"/>
    </reaction>
</comment>
<evidence type="ECO:0000256" key="7">
    <source>
        <dbReference type="ARBA" id="ARBA00031959"/>
    </source>
</evidence>
<evidence type="ECO:0000256" key="8">
    <source>
        <dbReference type="ARBA" id="ARBA00032341"/>
    </source>
</evidence>